<dbReference type="AlphaFoldDB" id="A0A6A6BHQ1"/>
<proteinExistence type="predicted"/>
<feature type="signal peptide" evidence="1">
    <location>
        <begin position="1"/>
        <end position="21"/>
    </location>
</feature>
<dbReference type="Proteomes" id="UP000799438">
    <property type="component" value="Unassembled WGS sequence"/>
</dbReference>
<organism evidence="2 3">
    <name type="scientific">Aplosporella prunicola CBS 121167</name>
    <dbReference type="NCBI Taxonomy" id="1176127"/>
    <lineage>
        <taxon>Eukaryota</taxon>
        <taxon>Fungi</taxon>
        <taxon>Dikarya</taxon>
        <taxon>Ascomycota</taxon>
        <taxon>Pezizomycotina</taxon>
        <taxon>Dothideomycetes</taxon>
        <taxon>Dothideomycetes incertae sedis</taxon>
        <taxon>Botryosphaeriales</taxon>
        <taxon>Aplosporellaceae</taxon>
        <taxon>Aplosporella</taxon>
    </lineage>
</organism>
<dbReference type="RefSeq" id="XP_033399382.1">
    <property type="nucleotide sequence ID" value="XM_033540154.1"/>
</dbReference>
<protein>
    <submittedName>
        <fullName evidence="2">Uncharacterized protein</fullName>
    </submittedName>
</protein>
<keyword evidence="3" id="KW-1185">Reference proteome</keyword>
<reference evidence="2" key="1">
    <citation type="journal article" date="2020" name="Stud. Mycol.">
        <title>101 Dothideomycetes genomes: a test case for predicting lifestyles and emergence of pathogens.</title>
        <authorList>
            <person name="Haridas S."/>
            <person name="Albert R."/>
            <person name="Binder M."/>
            <person name="Bloem J."/>
            <person name="Labutti K."/>
            <person name="Salamov A."/>
            <person name="Andreopoulos B."/>
            <person name="Baker S."/>
            <person name="Barry K."/>
            <person name="Bills G."/>
            <person name="Bluhm B."/>
            <person name="Cannon C."/>
            <person name="Castanera R."/>
            <person name="Culley D."/>
            <person name="Daum C."/>
            <person name="Ezra D."/>
            <person name="Gonzalez J."/>
            <person name="Henrissat B."/>
            <person name="Kuo A."/>
            <person name="Liang C."/>
            <person name="Lipzen A."/>
            <person name="Lutzoni F."/>
            <person name="Magnuson J."/>
            <person name="Mondo S."/>
            <person name="Nolan M."/>
            <person name="Ohm R."/>
            <person name="Pangilinan J."/>
            <person name="Park H.-J."/>
            <person name="Ramirez L."/>
            <person name="Alfaro M."/>
            <person name="Sun H."/>
            <person name="Tritt A."/>
            <person name="Yoshinaga Y."/>
            <person name="Zwiers L.-H."/>
            <person name="Turgeon B."/>
            <person name="Goodwin S."/>
            <person name="Spatafora J."/>
            <person name="Crous P."/>
            <person name="Grigoriev I."/>
        </authorList>
    </citation>
    <scope>NUCLEOTIDE SEQUENCE</scope>
    <source>
        <strain evidence="2">CBS 121167</strain>
    </source>
</reference>
<evidence type="ECO:0000313" key="2">
    <source>
        <dbReference type="EMBL" id="KAF2143670.1"/>
    </source>
</evidence>
<evidence type="ECO:0000256" key="1">
    <source>
        <dbReference type="SAM" id="SignalP"/>
    </source>
</evidence>
<feature type="chain" id="PRO_5025632235" evidence="1">
    <location>
        <begin position="22"/>
        <end position="84"/>
    </location>
</feature>
<dbReference type="GeneID" id="54297650"/>
<name>A0A6A6BHQ1_9PEZI</name>
<dbReference type="EMBL" id="ML995481">
    <property type="protein sequence ID" value="KAF2143670.1"/>
    <property type="molecule type" value="Genomic_DNA"/>
</dbReference>
<keyword evidence="1" id="KW-0732">Signal</keyword>
<gene>
    <name evidence="2" type="ORF">K452DRAFT_285702</name>
</gene>
<evidence type="ECO:0000313" key="3">
    <source>
        <dbReference type="Proteomes" id="UP000799438"/>
    </source>
</evidence>
<sequence length="84" mass="9267">MLCIVEVLCWMAFGSFQRVVGAGGASRSKIATGSNLRSKIRSAHNMARPVSESLKNLGVLEDLRGLVEDWAYSPNPRACWRSAW</sequence>
<accession>A0A6A6BHQ1</accession>